<dbReference type="InterPro" id="IPR001394">
    <property type="entry name" value="Peptidase_C19_UCH"/>
</dbReference>
<evidence type="ECO:0000313" key="10">
    <source>
        <dbReference type="Proteomes" id="UP000728032"/>
    </source>
</evidence>
<protein>
    <recommendedName>
        <fullName evidence="3">ubiquitinyl hydrolase 1</fullName>
        <ecNumber evidence="3">3.4.19.12</ecNumber>
    </recommendedName>
</protein>
<comment type="catalytic activity">
    <reaction evidence="1">
        <text>Thiol-dependent hydrolysis of ester, thioester, amide, peptide and isopeptide bonds formed by the C-terminal Gly of ubiquitin (a 76-residue protein attached to proteins as an intracellular targeting signal).</text>
        <dbReference type="EC" id="3.4.19.12"/>
    </reaction>
</comment>
<dbReference type="EMBL" id="CAJPVJ010057892">
    <property type="protein sequence ID" value="CAG2183862.1"/>
    <property type="molecule type" value="Genomic_DNA"/>
</dbReference>
<dbReference type="PROSITE" id="PS00973">
    <property type="entry name" value="USP_2"/>
    <property type="match status" value="1"/>
</dbReference>
<evidence type="ECO:0000256" key="7">
    <source>
        <dbReference type="ARBA" id="ARBA00022807"/>
    </source>
</evidence>
<comment type="similarity">
    <text evidence="2">Belongs to the peptidase C19 family.</text>
</comment>
<dbReference type="GO" id="GO:0004843">
    <property type="term" value="F:cysteine-type deubiquitinase activity"/>
    <property type="evidence" value="ECO:0007669"/>
    <property type="project" value="UniProtKB-EC"/>
</dbReference>
<keyword evidence="10" id="KW-1185">Reference proteome</keyword>
<dbReference type="Proteomes" id="UP000728032">
    <property type="component" value="Unassembled WGS sequence"/>
</dbReference>
<evidence type="ECO:0000313" key="9">
    <source>
        <dbReference type="EMBL" id="CAD7667995.1"/>
    </source>
</evidence>
<evidence type="ECO:0000256" key="3">
    <source>
        <dbReference type="ARBA" id="ARBA00012759"/>
    </source>
</evidence>
<dbReference type="EMBL" id="OC972717">
    <property type="protein sequence ID" value="CAD7667995.1"/>
    <property type="molecule type" value="Genomic_DNA"/>
</dbReference>
<dbReference type="GO" id="GO:0006508">
    <property type="term" value="P:proteolysis"/>
    <property type="evidence" value="ECO:0007669"/>
    <property type="project" value="UniProtKB-KW"/>
</dbReference>
<keyword evidence="4" id="KW-0645">Protease</keyword>
<evidence type="ECO:0000256" key="2">
    <source>
        <dbReference type="ARBA" id="ARBA00009085"/>
    </source>
</evidence>
<dbReference type="SUPFAM" id="SSF54001">
    <property type="entry name" value="Cysteine proteinases"/>
    <property type="match status" value="1"/>
</dbReference>
<feature type="non-terminal residue" evidence="9">
    <location>
        <position position="131"/>
    </location>
</feature>
<dbReference type="InterPro" id="IPR018200">
    <property type="entry name" value="USP_CS"/>
</dbReference>
<evidence type="ECO:0000256" key="5">
    <source>
        <dbReference type="ARBA" id="ARBA00022786"/>
    </source>
</evidence>
<dbReference type="Pfam" id="PF00443">
    <property type="entry name" value="UCH"/>
    <property type="match status" value="1"/>
</dbReference>
<gene>
    <name evidence="9" type="ORF">ONB1V03_LOCUS23282</name>
</gene>
<accession>A0A7R9R328</accession>
<dbReference type="InterPro" id="IPR050185">
    <property type="entry name" value="Ub_carboxyl-term_hydrolase"/>
</dbReference>
<dbReference type="PANTHER" id="PTHR21646">
    <property type="entry name" value="UBIQUITIN CARBOXYL-TERMINAL HYDROLASE"/>
    <property type="match status" value="1"/>
</dbReference>
<keyword evidence="6" id="KW-0378">Hydrolase</keyword>
<dbReference type="AlphaFoldDB" id="A0A7R9R328"/>
<dbReference type="InterPro" id="IPR038765">
    <property type="entry name" value="Papain-like_cys_pep_sf"/>
</dbReference>
<dbReference type="PROSITE" id="PS50235">
    <property type="entry name" value="USP_3"/>
    <property type="match status" value="1"/>
</dbReference>
<dbReference type="EC" id="3.4.19.12" evidence="3"/>
<evidence type="ECO:0000256" key="1">
    <source>
        <dbReference type="ARBA" id="ARBA00000707"/>
    </source>
</evidence>
<dbReference type="OrthoDB" id="265776at2759"/>
<dbReference type="GO" id="GO:0016579">
    <property type="term" value="P:protein deubiquitination"/>
    <property type="evidence" value="ECO:0007669"/>
    <property type="project" value="InterPro"/>
</dbReference>
<dbReference type="Gene3D" id="3.90.70.10">
    <property type="entry name" value="Cysteine proteinases"/>
    <property type="match status" value="1"/>
</dbReference>
<keyword evidence="7" id="KW-0788">Thiol protease</keyword>
<reference evidence="9" key="1">
    <citation type="submission" date="2020-11" db="EMBL/GenBank/DDBJ databases">
        <authorList>
            <person name="Tran Van P."/>
        </authorList>
    </citation>
    <scope>NUCLEOTIDE SEQUENCE</scope>
</reference>
<feature type="non-terminal residue" evidence="9">
    <location>
        <position position="1"/>
    </location>
</feature>
<evidence type="ECO:0000259" key="8">
    <source>
        <dbReference type="PROSITE" id="PS50235"/>
    </source>
</evidence>
<sequence>FTTTERLGADDPWYCPKCKKHQMASKKFDLWSLPKILIIHLKRFSYSRVYRDKLDILVDFPLQSLDMGEYLLNNPNNESKTYDLIAVANHYGGLGGGHYTAYAKNYHTGSWHYFDDSNVSVASEENVVSKA</sequence>
<dbReference type="PANTHER" id="PTHR21646:SF24">
    <property type="entry name" value="UBIQUITIN CARBOXYL-TERMINAL HYDROLASE"/>
    <property type="match status" value="1"/>
</dbReference>
<evidence type="ECO:0000256" key="4">
    <source>
        <dbReference type="ARBA" id="ARBA00022670"/>
    </source>
</evidence>
<proteinExistence type="inferred from homology"/>
<organism evidence="9">
    <name type="scientific">Oppiella nova</name>
    <dbReference type="NCBI Taxonomy" id="334625"/>
    <lineage>
        <taxon>Eukaryota</taxon>
        <taxon>Metazoa</taxon>
        <taxon>Ecdysozoa</taxon>
        <taxon>Arthropoda</taxon>
        <taxon>Chelicerata</taxon>
        <taxon>Arachnida</taxon>
        <taxon>Acari</taxon>
        <taxon>Acariformes</taxon>
        <taxon>Sarcoptiformes</taxon>
        <taxon>Oribatida</taxon>
        <taxon>Brachypylina</taxon>
        <taxon>Oppioidea</taxon>
        <taxon>Oppiidae</taxon>
        <taxon>Oppiella</taxon>
    </lineage>
</organism>
<name>A0A7R9R328_9ACAR</name>
<keyword evidence="5" id="KW-0833">Ubl conjugation pathway</keyword>
<feature type="domain" description="USP" evidence="8">
    <location>
        <begin position="1"/>
        <end position="131"/>
    </location>
</feature>
<evidence type="ECO:0000256" key="6">
    <source>
        <dbReference type="ARBA" id="ARBA00022801"/>
    </source>
</evidence>
<dbReference type="InterPro" id="IPR028889">
    <property type="entry name" value="USP"/>
</dbReference>